<reference evidence="3 4" key="1">
    <citation type="submission" date="2016-11" db="EMBL/GenBank/DDBJ databases">
        <authorList>
            <person name="Manzoor S."/>
        </authorList>
    </citation>
    <scope>NUCLEOTIDE SEQUENCE [LARGE SCALE GENOMIC DNA]</scope>
    <source>
        <strain evidence="3">Clostridium ultunense strain Esp</strain>
    </source>
</reference>
<accession>M1ZBW5</accession>
<dbReference type="Gene3D" id="3.30.70.60">
    <property type="match status" value="1"/>
</dbReference>
<dbReference type="InterPro" id="IPR036779">
    <property type="entry name" value="LysM_dom_sf"/>
</dbReference>
<evidence type="ECO:0000256" key="1">
    <source>
        <dbReference type="SAM" id="Coils"/>
    </source>
</evidence>
<organism evidence="3 4">
    <name type="scientific">[Clostridium] ultunense Esp</name>
    <dbReference type="NCBI Taxonomy" id="1288971"/>
    <lineage>
        <taxon>Bacteria</taxon>
        <taxon>Bacillati</taxon>
        <taxon>Bacillota</taxon>
        <taxon>Tissierellia</taxon>
        <taxon>Tissierellales</taxon>
        <taxon>Tepidimicrobiaceae</taxon>
        <taxon>Schnuerera</taxon>
    </lineage>
</organism>
<keyword evidence="4" id="KW-1185">Reference proteome</keyword>
<evidence type="ECO:0000313" key="4">
    <source>
        <dbReference type="Proteomes" id="UP000245423"/>
    </source>
</evidence>
<dbReference type="OrthoDB" id="1704601at2"/>
<name>M1ZBW5_9FIRM</name>
<dbReference type="HOGENOM" id="CLU_583478_0_0_9"/>
<evidence type="ECO:0000259" key="2">
    <source>
        <dbReference type="PROSITE" id="PS51782"/>
    </source>
</evidence>
<dbReference type="InterPro" id="IPR014717">
    <property type="entry name" value="Transl_elong_EF1B/ribsomal_bS6"/>
</dbReference>
<feature type="domain" description="LysM" evidence="2">
    <location>
        <begin position="421"/>
        <end position="468"/>
    </location>
</feature>
<dbReference type="RefSeq" id="WP_005586066.1">
    <property type="nucleotide sequence ID" value="NZ_LT669839.1"/>
</dbReference>
<dbReference type="SMART" id="SM00257">
    <property type="entry name" value="LysM"/>
    <property type="match status" value="1"/>
</dbReference>
<evidence type="ECO:0000313" key="3">
    <source>
        <dbReference type="EMBL" id="SHD77181.1"/>
    </source>
</evidence>
<dbReference type="AlphaFoldDB" id="M1ZBW5"/>
<dbReference type="Pfam" id="PF01476">
    <property type="entry name" value="LysM"/>
    <property type="match status" value="1"/>
</dbReference>
<dbReference type="Proteomes" id="UP000245423">
    <property type="component" value="Chromosome 1"/>
</dbReference>
<dbReference type="PROSITE" id="PS51782">
    <property type="entry name" value="LYSM"/>
    <property type="match status" value="1"/>
</dbReference>
<protein>
    <submittedName>
        <fullName evidence="3">Putative Peptidoglycan-binding LysM</fullName>
    </submittedName>
</protein>
<dbReference type="EMBL" id="LT669839">
    <property type="protein sequence ID" value="SHD77181.1"/>
    <property type="molecule type" value="Genomic_DNA"/>
</dbReference>
<gene>
    <name evidence="3" type="ORF">CUESP1_1818</name>
</gene>
<feature type="coiled-coil region" evidence="1">
    <location>
        <begin position="38"/>
        <end position="72"/>
    </location>
</feature>
<dbReference type="CDD" id="cd00118">
    <property type="entry name" value="LysM"/>
    <property type="match status" value="1"/>
</dbReference>
<proteinExistence type="predicted"/>
<sequence>MKKLNMKKMMRPLTKNEKILLLSLGIIIIFWATFRFVIEPQMTKLEELTNQKLEYEEEIAQMNSILKREKKIDEEWIKLQRAKDSILNRYFSTLDQPEIIYLLNELLDNEEINILDINFDTPSQEEIGDLSIRTMNITIPYRGSYKGFLETINGITSSPKKMVISNLTMDRDIGDNLAGNIGLKIYSLEGIADIDEEIDYINASIIEGKTNPFVAFEGFEKEGNLGEEGPIDDIIDDNNRSHIPSTEEEIMDNFHREVLETFEDGGLYFIPSHKNIRGRLSKSSNFKHRNYSLRLEYDILAIEDENRAYIDLTDRNIIIKYPPANLGLWVHSYAYSPATIGLRFKGQAGEKIGLELSKGVNWIGWNYLETKPPEDLSLYPLQLDRIYLELSYNRDDYGVILFDKLEANYPKDSIKTKEKFSFYIVEKGDTLNKISMKYYGTTKKKNVLIKYNEIESDKDIWEGKILVIPK</sequence>
<dbReference type="Gene3D" id="3.10.350.10">
    <property type="entry name" value="LysM domain"/>
    <property type="match status" value="1"/>
</dbReference>
<keyword evidence="1" id="KW-0175">Coiled coil</keyword>
<dbReference type="SUPFAM" id="SSF54106">
    <property type="entry name" value="LysM domain"/>
    <property type="match status" value="1"/>
</dbReference>
<dbReference type="InterPro" id="IPR018392">
    <property type="entry name" value="LysM"/>
</dbReference>